<comment type="caution">
    <text evidence="1">The sequence shown here is derived from an EMBL/GenBank/DDBJ whole genome shotgun (WGS) entry which is preliminary data.</text>
</comment>
<dbReference type="Proteomes" id="UP000292408">
    <property type="component" value="Unassembled WGS sequence"/>
</dbReference>
<organism evidence="1 2">
    <name type="scientific">Microcella alkaliphila</name>
    <dbReference type="NCBI Taxonomy" id="279828"/>
    <lineage>
        <taxon>Bacteria</taxon>
        <taxon>Bacillati</taxon>
        <taxon>Actinomycetota</taxon>
        <taxon>Actinomycetes</taxon>
        <taxon>Micrococcales</taxon>
        <taxon>Microbacteriaceae</taxon>
        <taxon>Microcella</taxon>
    </lineage>
</organism>
<sequence>MLAASIAVGTAIGFGIDRAADALAPNSLAVFDRPASELEVAALARANQFGLGFGSAATETEVRHLATVDDVDVFAQLLPPDYGTPRSDVGAQVCLLAMAPDANFVSPPCVPRTVFERQGIVGHLSEMDTSGTYPPAENLRSLSIAWGPRGGADIALTAAQESAQ</sequence>
<reference evidence="1 2" key="1">
    <citation type="journal article" date="2015" name="Stand. Genomic Sci.">
        <title>Genomic Encyclopedia of Bacterial and Archaeal Type Strains, Phase III: the genomes of soil and plant-associated and newly described type strains.</title>
        <authorList>
            <person name="Whitman W.B."/>
            <person name="Woyke T."/>
            <person name="Klenk H.P."/>
            <person name="Zhou Y."/>
            <person name="Lilburn T.G."/>
            <person name="Beck B.J."/>
            <person name="De Vos P."/>
            <person name="Vandamme P."/>
            <person name="Eisen J.A."/>
            <person name="Garrity G."/>
            <person name="Hugenholtz P."/>
            <person name="Kyrpides N.C."/>
        </authorList>
    </citation>
    <scope>NUCLEOTIDE SEQUENCE [LARGE SCALE GENOMIC DNA]</scope>
    <source>
        <strain evidence="1 2">AC4r</strain>
    </source>
</reference>
<dbReference type="RefSeq" id="WP_130281867.1">
    <property type="nucleotide sequence ID" value="NZ_SGXT01000013.1"/>
</dbReference>
<dbReference type="EMBL" id="SGXT01000013">
    <property type="protein sequence ID" value="RZT62608.1"/>
    <property type="molecule type" value="Genomic_DNA"/>
</dbReference>
<evidence type="ECO:0000313" key="2">
    <source>
        <dbReference type="Proteomes" id="UP000292408"/>
    </source>
</evidence>
<accession>A0A4Q7TSA8</accession>
<gene>
    <name evidence="1" type="ORF">EV140_1142</name>
</gene>
<keyword evidence="2" id="KW-1185">Reference proteome</keyword>
<name>A0A4Q7TSA8_9MICO</name>
<dbReference type="AlphaFoldDB" id="A0A4Q7TSA8"/>
<proteinExistence type="predicted"/>
<protein>
    <submittedName>
        <fullName evidence="1">Uncharacterized protein</fullName>
    </submittedName>
</protein>
<evidence type="ECO:0000313" key="1">
    <source>
        <dbReference type="EMBL" id="RZT62608.1"/>
    </source>
</evidence>
<dbReference type="OrthoDB" id="9996937at2"/>